<accession>A0A1G9J105</accession>
<evidence type="ECO:0000313" key="1">
    <source>
        <dbReference type="EMBL" id="SDL31187.1"/>
    </source>
</evidence>
<dbReference type="EMBL" id="FNGS01000001">
    <property type="protein sequence ID" value="SDL31187.1"/>
    <property type="molecule type" value="Genomic_DNA"/>
</dbReference>
<dbReference type="AlphaFoldDB" id="A0A1G9J105"/>
<feature type="non-terminal residue" evidence="1">
    <location>
        <position position="1"/>
    </location>
</feature>
<sequence length="299" mass="32410">ANGHDYWILAHAWNSDAFLVYLLTSEGITESKRMAVGSFHAKGKVSDAESMGYLKASPNGKMLAAAVYGTDRPFEVFDFDAGKGEITNARSLGNFTGQYGVSFSPDNTRLYLTGLYAHQDAYVFDLRAGTKKPLAIGEESRSGKQQLRIAGALQLGIDGRLYTSFGRAQVDGTYKLAVLETPDRPEPSPAWLTLPGRNRAPVFGLPNFMQSVFNTEKTGISSGEKTLAYPNPVSGGTLTIFRKAATAEAVRVTDLQGKDIRTGDIKLLPDRIVLNTASWPSGQTYLVQVAGVSYKIVKI</sequence>
<name>A0A1G9J105_9BACT</name>
<dbReference type="Proteomes" id="UP000198901">
    <property type="component" value="Unassembled WGS sequence"/>
</dbReference>
<evidence type="ECO:0000313" key="2">
    <source>
        <dbReference type="Proteomes" id="UP000198901"/>
    </source>
</evidence>
<reference evidence="1 2" key="1">
    <citation type="submission" date="2016-10" db="EMBL/GenBank/DDBJ databases">
        <authorList>
            <person name="de Groot N.N."/>
        </authorList>
    </citation>
    <scope>NUCLEOTIDE SEQUENCE [LARGE SCALE GENOMIC DNA]</scope>
    <source>
        <strain evidence="1 2">DSM 21668</strain>
    </source>
</reference>
<dbReference type="SUPFAM" id="SSF82171">
    <property type="entry name" value="DPP6 N-terminal domain-like"/>
    <property type="match status" value="1"/>
</dbReference>
<keyword evidence="2" id="KW-1185">Reference proteome</keyword>
<proteinExistence type="predicted"/>
<dbReference type="InterPro" id="IPR015943">
    <property type="entry name" value="WD40/YVTN_repeat-like_dom_sf"/>
</dbReference>
<dbReference type="Gene3D" id="2.130.10.10">
    <property type="entry name" value="YVTN repeat-like/Quinoprotein amine dehydrogenase"/>
    <property type="match status" value="1"/>
</dbReference>
<gene>
    <name evidence="1" type="ORF">SAMN04488090_0706</name>
</gene>
<dbReference type="STRING" id="563176.SAMN04488090_0706"/>
<organism evidence="1 2">
    <name type="scientific">Siphonobacter aquaeclarae</name>
    <dbReference type="NCBI Taxonomy" id="563176"/>
    <lineage>
        <taxon>Bacteria</taxon>
        <taxon>Pseudomonadati</taxon>
        <taxon>Bacteroidota</taxon>
        <taxon>Cytophagia</taxon>
        <taxon>Cytophagales</taxon>
        <taxon>Cytophagaceae</taxon>
        <taxon>Siphonobacter</taxon>
    </lineage>
</organism>
<protein>
    <submittedName>
        <fullName evidence="1">Por secretion system C-terminal sorting domain-containing protein</fullName>
    </submittedName>
</protein>